<dbReference type="RefSeq" id="XP_022508630.1">
    <property type="nucleotide sequence ID" value="XM_022659091.1"/>
</dbReference>
<accession>A0A177EXJ9</accession>
<reference evidence="2 3" key="1">
    <citation type="submission" date="2016-03" db="EMBL/GenBank/DDBJ databases">
        <title>Draft genome sequence of the Fonsecaea monophora CBS 269.37.</title>
        <authorList>
            <person name="Bombassaro A."/>
            <person name="Vinicius W.A."/>
            <person name="De Hoog S."/>
            <person name="Sun J."/>
            <person name="Souza E.M."/>
            <person name="Raittz R.T."/>
            <person name="Costa F."/>
            <person name="Leao A.C."/>
            <person name="Tadra-Sfeir M.Z."/>
            <person name="Baura V."/>
            <person name="Balsanelli E."/>
            <person name="Pedrosa F.O."/>
            <person name="Moreno L.F."/>
            <person name="Steffens M.B."/>
            <person name="Xi L."/>
            <person name="Bocca A.L."/>
            <person name="Felipe M.S."/>
            <person name="Teixeira M."/>
            <person name="Telles Filho F.Q."/>
            <person name="Azevedo C.M."/>
            <person name="Gomes R."/>
            <person name="Vicente V.A."/>
        </authorList>
    </citation>
    <scope>NUCLEOTIDE SEQUENCE [LARGE SCALE GENOMIC DNA]</scope>
    <source>
        <strain evidence="2 3">CBS 269.37</strain>
    </source>
</reference>
<name>A0A177EXJ9_9EURO</name>
<feature type="region of interest" description="Disordered" evidence="1">
    <location>
        <begin position="1"/>
        <end position="23"/>
    </location>
</feature>
<feature type="region of interest" description="Disordered" evidence="1">
    <location>
        <begin position="129"/>
        <end position="164"/>
    </location>
</feature>
<dbReference type="EMBL" id="LVKK01000086">
    <property type="protein sequence ID" value="OAG36678.1"/>
    <property type="molecule type" value="Genomic_DNA"/>
</dbReference>
<proteinExistence type="predicted"/>
<evidence type="ECO:0000313" key="2">
    <source>
        <dbReference type="EMBL" id="OAG36678.1"/>
    </source>
</evidence>
<dbReference type="AlphaFoldDB" id="A0A177EXJ9"/>
<protein>
    <submittedName>
        <fullName evidence="2">Uncharacterized protein</fullName>
    </submittedName>
</protein>
<evidence type="ECO:0000256" key="1">
    <source>
        <dbReference type="SAM" id="MobiDB-lite"/>
    </source>
</evidence>
<gene>
    <name evidence="2" type="ORF">AYO21_09153</name>
</gene>
<dbReference type="GeneID" id="34604291"/>
<keyword evidence="3" id="KW-1185">Reference proteome</keyword>
<dbReference type="Proteomes" id="UP000077002">
    <property type="component" value="Unassembled WGS sequence"/>
</dbReference>
<organism evidence="2 3">
    <name type="scientific">Fonsecaea monophora</name>
    <dbReference type="NCBI Taxonomy" id="254056"/>
    <lineage>
        <taxon>Eukaryota</taxon>
        <taxon>Fungi</taxon>
        <taxon>Dikarya</taxon>
        <taxon>Ascomycota</taxon>
        <taxon>Pezizomycotina</taxon>
        <taxon>Eurotiomycetes</taxon>
        <taxon>Chaetothyriomycetidae</taxon>
        <taxon>Chaetothyriales</taxon>
        <taxon>Herpotrichiellaceae</taxon>
        <taxon>Fonsecaea</taxon>
    </lineage>
</organism>
<comment type="caution">
    <text evidence="2">The sequence shown here is derived from an EMBL/GenBank/DDBJ whole genome shotgun (WGS) entry which is preliminary data.</text>
</comment>
<sequence length="164" mass="18570">MQRPSYSFPERPNTPPGLGGQLNPRFVIETPHTPPADEAERVTRYFDQAQRLALDWLDTVPNLDFFDAVMLRLDEMERTQRTHARLFNSMNSLADTVTSLRADLAKAIAERDDARRELQHVTAYSLQLKQEAEKRKSGAEDSKQVNAEQAAGNPGSLRSSFGRR</sequence>
<feature type="compositionally biased region" description="Basic and acidic residues" evidence="1">
    <location>
        <begin position="130"/>
        <end position="143"/>
    </location>
</feature>
<evidence type="ECO:0000313" key="3">
    <source>
        <dbReference type="Proteomes" id="UP000077002"/>
    </source>
</evidence>